<dbReference type="OrthoDB" id="9008236at2"/>
<gene>
    <name evidence="2" type="ORF">D187_008810</name>
</gene>
<name>S9PJP5_CYSF2</name>
<accession>S9PJP5</accession>
<dbReference type="EMBL" id="ANAH02000007">
    <property type="protein sequence ID" value="EPX62622.1"/>
    <property type="molecule type" value="Genomic_DNA"/>
</dbReference>
<protein>
    <submittedName>
        <fullName evidence="2">Uncharacterized protein</fullName>
    </submittedName>
</protein>
<evidence type="ECO:0000313" key="2">
    <source>
        <dbReference type="EMBL" id="EPX62622.1"/>
    </source>
</evidence>
<dbReference type="AlphaFoldDB" id="S9PJP5"/>
<comment type="caution">
    <text evidence="2">The sequence shown here is derived from an EMBL/GenBank/DDBJ whole genome shotgun (WGS) entry which is preliminary data.</text>
</comment>
<keyword evidence="3" id="KW-1185">Reference proteome</keyword>
<dbReference type="RefSeq" id="WP_002621524.1">
    <property type="nucleotide sequence ID" value="NZ_ANAH02000007.1"/>
</dbReference>
<dbReference type="eggNOG" id="ENOG5033KQJ">
    <property type="taxonomic scope" value="Bacteria"/>
</dbReference>
<organism evidence="2 3">
    <name type="scientific">Cystobacter fuscus (strain ATCC 25194 / DSM 2262 / NBRC 100088 / M29)</name>
    <dbReference type="NCBI Taxonomy" id="1242864"/>
    <lineage>
        <taxon>Bacteria</taxon>
        <taxon>Pseudomonadati</taxon>
        <taxon>Myxococcota</taxon>
        <taxon>Myxococcia</taxon>
        <taxon>Myxococcales</taxon>
        <taxon>Cystobacterineae</taxon>
        <taxon>Archangiaceae</taxon>
        <taxon>Cystobacter</taxon>
    </lineage>
</organism>
<proteinExistence type="predicted"/>
<evidence type="ECO:0000313" key="3">
    <source>
        <dbReference type="Proteomes" id="UP000011682"/>
    </source>
</evidence>
<evidence type="ECO:0000256" key="1">
    <source>
        <dbReference type="SAM" id="MobiDB-lite"/>
    </source>
</evidence>
<sequence length="199" mass="22168">MMTRETARKLSELMVDVGRRLDESLHEVQGRESEEFFKKYRRTVGDLMGTMLMEVMNPIYAHYPDLTPPQLRQPGFTPDKARSFKATHRLHLPGGEAPVEVMLYESGGGLAHTEAQWRAFQMGECIQKPFWHCFRGRWSRDNDALENISVVVPRTTPPGITPGGVGEPPGVNTPDEGGHSPSWSSLLEAASVHVVSQGT</sequence>
<dbReference type="Proteomes" id="UP000011682">
    <property type="component" value="Unassembled WGS sequence"/>
</dbReference>
<reference evidence="2" key="1">
    <citation type="submission" date="2013-05" db="EMBL/GenBank/DDBJ databases">
        <title>Genome assembly of Cystobacter fuscus DSM 2262.</title>
        <authorList>
            <person name="Sharma G."/>
            <person name="Khatri I."/>
            <person name="Kaur C."/>
            <person name="Mayilraj S."/>
            <person name="Subramanian S."/>
        </authorList>
    </citation>
    <scope>NUCLEOTIDE SEQUENCE [LARGE SCALE GENOMIC DNA]</scope>
    <source>
        <strain evidence="2">DSM 2262</strain>
    </source>
</reference>
<feature type="region of interest" description="Disordered" evidence="1">
    <location>
        <begin position="155"/>
        <end position="182"/>
    </location>
</feature>